<reference evidence="1 2" key="2">
    <citation type="journal article" date="2012" name="Proc. Natl. Acad. Sci. U.S.A.">
        <title>Antigenic diversity is generated by distinct evolutionary mechanisms in African trypanosome species.</title>
        <authorList>
            <person name="Jackson A.P."/>
            <person name="Berry A."/>
            <person name="Aslett M."/>
            <person name="Allison H.C."/>
            <person name="Burton P."/>
            <person name="Vavrova-Anderson J."/>
            <person name="Brown R."/>
            <person name="Browne H."/>
            <person name="Corton N."/>
            <person name="Hauser H."/>
            <person name="Gamble J."/>
            <person name="Gilderthorp R."/>
            <person name="Marcello L."/>
            <person name="McQuillan J."/>
            <person name="Otto T.D."/>
            <person name="Quail M.A."/>
            <person name="Sanders M.J."/>
            <person name="van Tonder A."/>
            <person name="Ginger M.L."/>
            <person name="Field M.C."/>
            <person name="Barry J.D."/>
            <person name="Hertz-Fowler C."/>
            <person name="Berriman M."/>
        </authorList>
    </citation>
    <scope>NUCLEOTIDE SEQUENCE [LARGE SCALE GENOMIC DNA]</scope>
    <source>
        <strain evidence="1 2">IL3000</strain>
    </source>
</reference>
<dbReference type="AlphaFoldDB" id="F9WAJ0"/>
<dbReference type="VEuPathDB" id="TriTrypDB:TcIL3000_0_49010"/>
<sequence length="164" mass="18682">MGVKAYLSATSKTISKFHTSLPSSILPCFASARLSKVSGRKQSWRELGKTQAALRHFFSVSGGVFSQRVTMATMWPSQGHRPVQNSKTINKSKAHVISFLKNKMKEEKIIEWRISPTVKKRCTRWVLAAKKHCAIQMEREMIFLLFLKSIISEKTHPNVGYLRC</sequence>
<evidence type="ECO:0000313" key="2">
    <source>
        <dbReference type="Proteomes" id="UP000000702"/>
    </source>
</evidence>
<organism evidence="1 2">
    <name type="scientific">Trypanosoma congolense (strain IL3000)</name>
    <dbReference type="NCBI Taxonomy" id="1068625"/>
    <lineage>
        <taxon>Eukaryota</taxon>
        <taxon>Discoba</taxon>
        <taxon>Euglenozoa</taxon>
        <taxon>Kinetoplastea</taxon>
        <taxon>Metakinetoplastina</taxon>
        <taxon>Trypanosomatida</taxon>
        <taxon>Trypanosomatidae</taxon>
        <taxon>Trypanosoma</taxon>
        <taxon>Nannomonas</taxon>
    </lineage>
</organism>
<keyword evidence="2" id="KW-1185">Reference proteome</keyword>
<accession>F9WAJ0</accession>
<comment type="caution">
    <text evidence="1">The sequence shown here is derived from an EMBL/GenBank/DDBJ whole genome shotgun (WGS) entry which is preliminary data.</text>
</comment>
<evidence type="ECO:0000313" key="1">
    <source>
        <dbReference type="EMBL" id="CCD14257.1"/>
    </source>
</evidence>
<gene>
    <name evidence="1" type="ORF">TCIL3000_0_49010</name>
</gene>
<reference evidence="2" key="1">
    <citation type="submission" date="2011-07" db="EMBL/GenBank/DDBJ databases">
        <title>Divergent evolution of antigenic variation in African trypanosomes.</title>
        <authorList>
            <person name="Jackson A.P."/>
            <person name="Berry A."/>
            <person name="Allison H.C."/>
            <person name="Burton P."/>
            <person name="Anderson J."/>
            <person name="Aslett M."/>
            <person name="Brown R."/>
            <person name="Corton N."/>
            <person name="Harris D."/>
            <person name="Hauser H."/>
            <person name="Gamble J."/>
            <person name="Gilderthorp R."/>
            <person name="McQuillan J."/>
            <person name="Quail M.A."/>
            <person name="Sanders M."/>
            <person name="Van Tonder A."/>
            <person name="Ginger M.L."/>
            <person name="Donelson J.E."/>
            <person name="Field M.C."/>
            <person name="Barry J.D."/>
            <person name="Berriman M."/>
            <person name="Hertz-Fowler C."/>
        </authorList>
    </citation>
    <scope>NUCLEOTIDE SEQUENCE [LARGE SCALE GENOMIC DNA]</scope>
    <source>
        <strain evidence="2">IL3000</strain>
    </source>
</reference>
<dbReference type="Proteomes" id="UP000000702">
    <property type="component" value="Unassembled WGS sequence"/>
</dbReference>
<proteinExistence type="predicted"/>
<dbReference type="EMBL" id="CAEQ01001440">
    <property type="protein sequence ID" value="CCD14257.1"/>
    <property type="molecule type" value="Genomic_DNA"/>
</dbReference>
<protein>
    <submittedName>
        <fullName evidence="1">WGS project CAEQ00000000 data, annotated contig 1979</fullName>
    </submittedName>
</protein>
<name>F9WAJ0_TRYCI</name>